<accession>D4N0Q5</accession>
<dbReference type="PATRIC" id="fig|245018.3.peg.1812"/>
<sequence>MIWNKHSNLEGLHAPFSASQSAWLRYDDERLLSVYDNKKASYIGTQLHEWAKNTIDLKIRQPRSKKTLYAYVNDAIGFRMNTEVVLFYSDHFFGTADAISFDKGILRIHDLKTGNHPAKMDQLEVYTALFCLEYRLKPNELKDIELRIYQNDEVIIHKPDPDDISTIMDIIIHDDKLLEKRDEEELGR</sequence>
<dbReference type="AlphaFoldDB" id="D4N0Q5"/>
<dbReference type="KEGG" id="bprl:CL2_15090"/>
<proteinExistence type="predicted"/>
<protein>
    <recommendedName>
        <fullName evidence="3">DUF2800 domain-containing protein</fullName>
    </recommendedName>
</protein>
<evidence type="ECO:0008006" key="3">
    <source>
        <dbReference type="Google" id="ProtNLM"/>
    </source>
</evidence>
<evidence type="ECO:0000313" key="2">
    <source>
        <dbReference type="Proteomes" id="UP000008960"/>
    </source>
</evidence>
<name>D4N0Q5_ANAHA</name>
<dbReference type="RefSeq" id="WP_008390868.1">
    <property type="nucleotide sequence ID" value="NC_021016.1"/>
</dbReference>
<dbReference type="Proteomes" id="UP000008960">
    <property type="component" value="Chromosome"/>
</dbReference>
<gene>
    <name evidence="1" type="ORF">CL2_15090</name>
</gene>
<reference evidence="1 2" key="2">
    <citation type="submission" date="2010-03" db="EMBL/GenBank/DDBJ databases">
        <authorList>
            <person name="Pajon A."/>
        </authorList>
    </citation>
    <scope>NUCLEOTIDE SEQUENCE [LARGE SCALE GENOMIC DNA]</scope>
    <source>
        <strain evidence="1 2">SSC/2</strain>
    </source>
</reference>
<reference evidence="1 2" key="1">
    <citation type="submission" date="2010-03" db="EMBL/GenBank/DDBJ databases">
        <title>The genome sequence of Clostridiales sp. SSC/2.</title>
        <authorList>
            <consortium name="metaHIT consortium -- http://www.metahit.eu/"/>
            <person name="Pajon A."/>
            <person name="Turner K."/>
            <person name="Parkhill J."/>
            <person name="Duncan S."/>
            <person name="Flint H."/>
        </authorList>
    </citation>
    <scope>NUCLEOTIDE SEQUENCE [LARGE SCALE GENOMIC DNA]</scope>
    <source>
        <strain evidence="1 2">SSC/2</strain>
    </source>
</reference>
<organism evidence="1 2">
    <name type="scientific">Anaerostipes hadrus</name>
    <dbReference type="NCBI Taxonomy" id="649756"/>
    <lineage>
        <taxon>Bacteria</taxon>
        <taxon>Bacillati</taxon>
        <taxon>Bacillota</taxon>
        <taxon>Clostridia</taxon>
        <taxon>Lachnospirales</taxon>
        <taxon>Lachnospiraceae</taxon>
        <taxon>Anaerostipes</taxon>
    </lineage>
</organism>
<dbReference type="EMBL" id="FP929061">
    <property type="protein sequence ID" value="CBL38450.1"/>
    <property type="molecule type" value="Genomic_DNA"/>
</dbReference>
<evidence type="ECO:0000313" key="1">
    <source>
        <dbReference type="EMBL" id="CBL38450.1"/>
    </source>
</evidence>